<feature type="transmembrane region" description="Helical" evidence="1">
    <location>
        <begin position="20"/>
        <end position="40"/>
    </location>
</feature>
<dbReference type="Gene3D" id="3.30.450.20">
    <property type="entry name" value="PAS domain"/>
    <property type="match status" value="2"/>
</dbReference>
<protein>
    <submittedName>
        <fullName evidence="3">PAS domain-containing protein,HAMP domain-containing protein</fullName>
    </submittedName>
</protein>
<dbReference type="Gene3D" id="6.10.340.10">
    <property type="match status" value="1"/>
</dbReference>
<dbReference type="HOGENOM" id="CLU_612135_0_0_7"/>
<dbReference type="InterPro" id="IPR000700">
    <property type="entry name" value="PAS-assoc_C"/>
</dbReference>
<dbReference type="SUPFAM" id="SSF55785">
    <property type="entry name" value="PYP-like sensor domain (PAS domain)"/>
    <property type="match status" value="2"/>
</dbReference>
<keyword evidence="1" id="KW-1133">Transmembrane helix</keyword>
<accession>I4C0D2</accession>
<feature type="transmembrane region" description="Helical" evidence="1">
    <location>
        <begin position="197"/>
        <end position="220"/>
    </location>
</feature>
<dbReference type="Pfam" id="PF08448">
    <property type="entry name" value="PAS_4"/>
    <property type="match status" value="1"/>
</dbReference>
<evidence type="ECO:0000313" key="3">
    <source>
        <dbReference type="EMBL" id="AFM23023.1"/>
    </source>
</evidence>
<dbReference type="InterPro" id="IPR013656">
    <property type="entry name" value="PAS_4"/>
</dbReference>
<dbReference type="AlphaFoldDB" id="I4C0D2"/>
<keyword evidence="4" id="KW-1185">Reference proteome</keyword>
<organism evidence="3 4">
    <name type="scientific">Desulfomonile tiedjei (strain ATCC 49306 / DSM 6799 / DCB-1)</name>
    <dbReference type="NCBI Taxonomy" id="706587"/>
    <lineage>
        <taxon>Bacteria</taxon>
        <taxon>Pseudomonadati</taxon>
        <taxon>Thermodesulfobacteriota</taxon>
        <taxon>Desulfomonilia</taxon>
        <taxon>Desulfomonilales</taxon>
        <taxon>Desulfomonilaceae</taxon>
        <taxon>Desulfomonile</taxon>
    </lineage>
</organism>
<dbReference type="EMBL" id="CP003360">
    <property type="protein sequence ID" value="AFM23023.1"/>
    <property type="molecule type" value="Genomic_DNA"/>
</dbReference>
<feature type="domain" description="PAC" evidence="2">
    <location>
        <begin position="345"/>
        <end position="397"/>
    </location>
</feature>
<dbReference type="eggNOG" id="COG3850">
    <property type="taxonomic scope" value="Bacteria"/>
</dbReference>
<dbReference type="Proteomes" id="UP000006055">
    <property type="component" value="Chromosome"/>
</dbReference>
<name>I4C0D2_DESTA</name>
<dbReference type="InterPro" id="IPR003660">
    <property type="entry name" value="HAMP_dom"/>
</dbReference>
<dbReference type="STRING" id="706587.Desti_0282"/>
<dbReference type="GO" id="GO:0016020">
    <property type="term" value="C:membrane"/>
    <property type="evidence" value="ECO:0007669"/>
    <property type="project" value="InterPro"/>
</dbReference>
<gene>
    <name evidence="3" type="ordered locus">Desti_0282</name>
</gene>
<reference evidence="4" key="1">
    <citation type="submission" date="2012-06" db="EMBL/GenBank/DDBJ databases">
        <title>Complete sequence of chromosome of Desulfomonile tiedjei DSM 6799.</title>
        <authorList>
            <person name="Lucas S."/>
            <person name="Copeland A."/>
            <person name="Lapidus A."/>
            <person name="Glavina del Rio T."/>
            <person name="Dalin E."/>
            <person name="Tice H."/>
            <person name="Bruce D."/>
            <person name="Goodwin L."/>
            <person name="Pitluck S."/>
            <person name="Peters L."/>
            <person name="Ovchinnikova G."/>
            <person name="Zeytun A."/>
            <person name="Lu M."/>
            <person name="Kyrpides N."/>
            <person name="Mavromatis K."/>
            <person name="Ivanova N."/>
            <person name="Brettin T."/>
            <person name="Detter J.C."/>
            <person name="Han C."/>
            <person name="Larimer F."/>
            <person name="Land M."/>
            <person name="Hauser L."/>
            <person name="Markowitz V."/>
            <person name="Cheng J.-F."/>
            <person name="Hugenholtz P."/>
            <person name="Woyke T."/>
            <person name="Wu D."/>
            <person name="Spring S."/>
            <person name="Schroeder M."/>
            <person name="Brambilla E."/>
            <person name="Klenk H.-P."/>
            <person name="Eisen J.A."/>
        </authorList>
    </citation>
    <scope>NUCLEOTIDE SEQUENCE [LARGE SCALE GENOMIC DNA]</scope>
    <source>
        <strain evidence="4">ATCC 49306 / DSM 6799 / DCB-1</strain>
    </source>
</reference>
<dbReference type="CDD" id="cd06225">
    <property type="entry name" value="HAMP"/>
    <property type="match status" value="1"/>
</dbReference>
<dbReference type="PROSITE" id="PS50113">
    <property type="entry name" value="PAC"/>
    <property type="match status" value="1"/>
</dbReference>
<evidence type="ECO:0000256" key="1">
    <source>
        <dbReference type="SAM" id="Phobius"/>
    </source>
</evidence>
<dbReference type="KEGG" id="dti:Desti_0282"/>
<dbReference type="eggNOG" id="COG3829">
    <property type="taxonomic scope" value="Bacteria"/>
</dbReference>
<dbReference type="OrthoDB" id="9805967at2"/>
<dbReference type="SMART" id="SM00304">
    <property type="entry name" value="HAMP"/>
    <property type="match status" value="1"/>
</dbReference>
<dbReference type="SUPFAM" id="SSF158472">
    <property type="entry name" value="HAMP domain-like"/>
    <property type="match status" value="1"/>
</dbReference>
<proteinExistence type="predicted"/>
<evidence type="ECO:0000259" key="2">
    <source>
        <dbReference type="PROSITE" id="PS50113"/>
    </source>
</evidence>
<keyword evidence="1" id="KW-0472">Membrane</keyword>
<dbReference type="GO" id="GO:0007165">
    <property type="term" value="P:signal transduction"/>
    <property type="evidence" value="ECO:0007669"/>
    <property type="project" value="InterPro"/>
</dbReference>
<sequence length="447" mass="50953">MLNDAIRFFKDFSGKLRFKLSFYAGLTVFLTLVAFTYHSLSIQEQNLVQERVAAALKDSEVIKAAIWNGMMTKDREVIREIVQAIGEQEGFKEINIYDREGILHYTSKHVQNGILGSKGDSEANPLLKNMGTNSSVRYEFADDGKILNVVNPLVNTKSCSTAACHAHPESHPVLGALEVKMPLEGLRRQIVNHARQIYVFAFFLFILVSTIIGVGVIFLVSRPLRNLAEQTFKMARGEYEPQPLRKGKDSISTLWRSFDTMSRQINERTRELEQSRRMYKELFEKVPCFLTVIDRDYRIVRANEAFTEEFGNQTGMQCFAGKKGKGQKCLSCPVERTFSDGLSHRSEETWCTANRAKTVHVIVNTAPIYDETGSVSEVLEMSVDVTRIAKLQLELEKKQSELQHLIENVPCYLTVVDRSYRIAFFNKSFAEEFGSSWGKHCYSVYKL</sequence>
<keyword evidence="1" id="KW-0812">Transmembrane</keyword>
<evidence type="ECO:0000313" key="4">
    <source>
        <dbReference type="Proteomes" id="UP000006055"/>
    </source>
</evidence>
<dbReference type="RefSeq" id="WP_014808182.1">
    <property type="nucleotide sequence ID" value="NC_018025.1"/>
</dbReference>
<dbReference type="Gene3D" id="3.30.450.290">
    <property type="match status" value="1"/>
</dbReference>
<dbReference type="InterPro" id="IPR035965">
    <property type="entry name" value="PAS-like_dom_sf"/>
</dbReference>